<dbReference type="PANTHER" id="PTHR46164:SF3">
    <property type="entry name" value="ATF6, ISOFORM C"/>
    <property type="match status" value="1"/>
</dbReference>
<organism evidence="9 10">
    <name type="scientific">Hermanssonia centrifuga</name>
    <dbReference type="NCBI Taxonomy" id="98765"/>
    <lineage>
        <taxon>Eukaryota</taxon>
        <taxon>Fungi</taxon>
        <taxon>Dikarya</taxon>
        <taxon>Basidiomycota</taxon>
        <taxon>Agaricomycotina</taxon>
        <taxon>Agaricomycetes</taxon>
        <taxon>Polyporales</taxon>
        <taxon>Meruliaceae</taxon>
        <taxon>Hermanssonia</taxon>
    </lineage>
</organism>
<keyword evidence="10" id="KW-1185">Reference proteome</keyword>
<proteinExistence type="predicted"/>
<protein>
    <recommendedName>
        <fullName evidence="8">BZIP domain-containing protein</fullName>
    </recommendedName>
</protein>
<dbReference type="PANTHER" id="PTHR46164">
    <property type="entry name" value="ATF6, ISOFORM C"/>
    <property type="match status" value="1"/>
</dbReference>
<dbReference type="Pfam" id="PF00170">
    <property type="entry name" value="bZIP_1"/>
    <property type="match status" value="1"/>
</dbReference>
<dbReference type="EMBL" id="MLYV02000767">
    <property type="protein sequence ID" value="PSR77945.1"/>
    <property type="molecule type" value="Genomic_DNA"/>
</dbReference>
<feature type="coiled-coil region" evidence="6">
    <location>
        <begin position="176"/>
        <end position="243"/>
    </location>
</feature>
<dbReference type="PROSITE" id="PS50217">
    <property type="entry name" value="BZIP"/>
    <property type="match status" value="1"/>
</dbReference>
<keyword evidence="2" id="KW-0805">Transcription regulation</keyword>
<feature type="region of interest" description="Disordered" evidence="7">
    <location>
        <begin position="95"/>
        <end position="144"/>
    </location>
</feature>
<dbReference type="STRING" id="98765.A0A2R6NVY5"/>
<keyword evidence="3" id="KW-0238">DNA-binding</keyword>
<gene>
    <name evidence="9" type="ORF">PHLCEN_2v7645</name>
</gene>
<comment type="caution">
    <text evidence="9">The sequence shown here is derived from an EMBL/GenBank/DDBJ whole genome shotgun (WGS) entry which is preliminary data.</text>
</comment>
<feature type="compositionally biased region" description="Low complexity" evidence="7">
    <location>
        <begin position="120"/>
        <end position="132"/>
    </location>
</feature>
<evidence type="ECO:0000259" key="8">
    <source>
        <dbReference type="PROSITE" id="PS50217"/>
    </source>
</evidence>
<keyword evidence="6" id="KW-0175">Coiled coil</keyword>
<dbReference type="GO" id="GO:0000978">
    <property type="term" value="F:RNA polymerase II cis-regulatory region sequence-specific DNA binding"/>
    <property type="evidence" value="ECO:0007669"/>
    <property type="project" value="TreeGrafter"/>
</dbReference>
<dbReference type="Gene3D" id="1.20.5.170">
    <property type="match status" value="1"/>
</dbReference>
<evidence type="ECO:0000313" key="9">
    <source>
        <dbReference type="EMBL" id="PSR77945.1"/>
    </source>
</evidence>
<sequence>MNVNLTALNMSHLISSDAPLSPLSDWDHQQHSPTSLDFALNYNYQMPSPQYSVGSLSSASPVPVSRVLRGRMSPDTSDSEQQLCLPTHQLFDMTYAPSPETFSSPPAVQEPLPQQPRGESVSLVPSKRSSSVAPTAAKKPRASAISTKDFVPPDVSGLSKREARLVKNRAAAFLSRQRKREEFENMELRVAELEQENARLLALAQSGGKLQEPPQQEELLSEVEQLRAQLAAAQDRERELSEELAHKAAARSAPVKTETVEPQLSLRNAPALPHKSGASLGLMVGLFGLYSMSGPMKLTWSHDARTQVLLCALPSLLSLPTHSAMPTSFSMPLSNAVQSAPFDMHSFVPGEFDWLNSGGSIMDVDIDAQGRISAGSFPAQAGGPKRLEFVDVDSQALGLSGLDISFDATPSHDGKIRVRIHPPSSAFSESNSQSDNEDQAMWAGSEYSSSASPSAYAGDADQLGPFLGIGSDYGMAMASHMSVDTALDLSSPTSASFSSLPVQESTFDFGYNNAGFDMNTRRRVRIALKSLPGEGREGGEWEVQRKPSGSLVDDHALAANVLGDEATVLEHWRDIRPAQNPLKQSVATATTMQTSISPAAAAYYHQRECTTTQHPPPCKISGDSDPTTNYDNNSGTSGAPQTSSVVSLSTFVYAGSFQKRIVVPSYHIAR</sequence>
<evidence type="ECO:0000313" key="10">
    <source>
        <dbReference type="Proteomes" id="UP000186601"/>
    </source>
</evidence>
<evidence type="ECO:0000256" key="7">
    <source>
        <dbReference type="SAM" id="MobiDB-lite"/>
    </source>
</evidence>
<evidence type="ECO:0000256" key="5">
    <source>
        <dbReference type="ARBA" id="ARBA00023242"/>
    </source>
</evidence>
<dbReference type="AlphaFoldDB" id="A0A2R6NVY5"/>
<dbReference type="SUPFAM" id="SSF57959">
    <property type="entry name" value="Leucine zipper domain"/>
    <property type="match status" value="1"/>
</dbReference>
<keyword evidence="5" id="KW-0539">Nucleus</keyword>
<dbReference type="InterPro" id="IPR046347">
    <property type="entry name" value="bZIP_sf"/>
</dbReference>
<feature type="region of interest" description="Disordered" evidence="7">
    <location>
        <begin position="608"/>
        <end position="642"/>
    </location>
</feature>
<comment type="subcellular location">
    <subcellularLocation>
        <location evidence="1">Membrane</location>
        <topology evidence="1">Single-pass membrane protein</topology>
    </subcellularLocation>
</comment>
<dbReference type="OrthoDB" id="674948at2759"/>
<evidence type="ECO:0000256" key="2">
    <source>
        <dbReference type="ARBA" id="ARBA00023015"/>
    </source>
</evidence>
<evidence type="ECO:0000256" key="4">
    <source>
        <dbReference type="ARBA" id="ARBA00023163"/>
    </source>
</evidence>
<reference evidence="9 10" key="1">
    <citation type="submission" date="2018-02" db="EMBL/GenBank/DDBJ databases">
        <title>Genome sequence of the basidiomycete white-rot fungus Phlebia centrifuga.</title>
        <authorList>
            <person name="Granchi Z."/>
            <person name="Peng M."/>
            <person name="de Vries R.P."/>
            <person name="Hilden K."/>
            <person name="Makela M.R."/>
            <person name="Grigoriev I."/>
            <person name="Riley R."/>
        </authorList>
    </citation>
    <scope>NUCLEOTIDE SEQUENCE [LARGE SCALE GENOMIC DNA]</scope>
    <source>
        <strain evidence="9 10">FBCC195</strain>
    </source>
</reference>
<dbReference type="CDD" id="cd14812">
    <property type="entry name" value="bZIP_u3"/>
    <property type="match status" value="1"/>
</dbReference>
<dbReference type="InterPro" id="IPR004827">
    <property type="entry name" value="bZIP"/>
</dbReference>
<dbReference type="GO" id="GO:0016020">
    <property type="term" value="C:membrane"/>
    <property type="evidence" value="ECO:0007669"/>
    <property type="project" value="UniProtKB-SubCell"/>
</dbReference>
<dbReference type="GO" id="GO:0000981">
    <property type="term" value="F:DNA-binding transcription factor activity, RNA polymerase II-specific"/>
    <property type="evidence" value="ECO:0007669"/>
    <property type="project" value="TreeGrafter"/>
</dbReference>
<feature type="region of interest" description="Disordered" evidence="7">
    <location>
        <begin position="423"/>
        <end position="445"/>
    </location>
</feature>
<feature type="compositionally biased region" description="Polar residues" evidence="7">
    <location>
        <begin position="425"/>
        <end position="434"/>
    </location>
</feature>
<dbReference type="SMART" id="SM00338">
    <property type="entry name" value="BRLZ"/>
    <property type="match status" value="1"/>
</dbReference>
<feature type="compositionally biased region" description="Polar residues" evidence="7">
    <location>
        <begin position="624"/>
        <end position="642"/>
    </location>
</feature>
<evidence type="ECO:0000256" key="3">
    <source>
        <dbReference type="ARBA" id="ARBA00023125"/>
    </source>
</evidence>
<keyword evidence="4" id="KW-0804">Transcription</keyword>
<dbReference type="Proteomes" id="UP000186601">
    <property type="component" value="Unassembled WGS sequence"/>
</dbReference>
<evidence type="ECO:0000256" key="6">
    <source>
        <dbReference type="SAM" id="Coils"/>
    </source>
</evidence>
<name>A0A2R6NVY5_9APHY</name>
<dbReference type="GO" id="GO:0030968">
    <property type="term" value="P:endoplasmic reticulum unfolded protein response"/>
    <property type="evidence" value="ECO:0007669"/>
    <property type="project" value="TreeGrafter"/>
</dbReference>
<feature type="domain" description="BZIP" evidence="8">
    <location>
        <begin position="158"/>
        <end position="200"/>
    </location>
</feature>
<dbReference type="InterPro" id="IPR051882">
    <property type="entry name" value="ATF_bZIP_TF"/>
</dbReference>
<accession>A0A2R6NVY5</accession>
<dbReference type="GO" id="GO:0005634">
    <property type="term" value="C:nucleus"/>
    <property type="evidence" value="ECO:0007669"/>
    <property type="project" value="TreeGrafter"/>
</dbReference>
<evidence type="ECO:0000256" key="1">
    <source>
        <dbReference type="ARBA" id="ARBA00004167"/>
    </source>
</evidence>